<dbReference type="EMBL" id="AZHA01000004">
    <property type="protein sequence ID" value="OAA48926.1"/>
    <property type="molecule type" value="Genomic_DNA"/>
</dbReference>
<evidence type="ECO:0000313" key="2">
    <source>
        <dbReference type="EMBL" id="OAA48926.1"/>
    </source>
</evidence>
<evidence type="ECO:0000256" key="1">
    <source>
        <dbReference type="SAM" id="MobiDB-lite"/>
    </source>
</evidence>
<reference evidence="2 3" key="1">
    <citation type="journal article" date="2016" name="Genome Biol. Evol.">
        <title>Divergent and convergent evolution of fungal pathogenicity.</title>
        <authorList>
            <person name="Shang Y."/>
            <person name="Xiao G."/>
            <person name="Zheng P."/>
            <person name="Cen K."/>
            <person name="Zhan S."/>
            <person name="Wang C."/>
        </authorList>
    </citation>
    <scope>NUCLEOTIDE SEQUENCE [LARGE SCALE GENOMIC DNA]</scope>
    <source>
        <strain evidence="2 3">RCEF 3172</strain>
    </source>
</reference>
<evidence type="ECO:0000313" key="3">
    <source>
        <dbReference type="Proteomes" id="UP000076863"/>
    </source>
</evidence>
<keyword evidence="3" id="KW-1185">Reference proteome</keyword>
<feature type="region of interest" description="Disordered" evidence="1">
    <location>
        <begin position="1"/>
        <end position="46"/>
    </location>
</feature>
<proteinExistence type="predicted"/>
<sequence length="428" mass="46765">MKRSASAERITPKKRRRPRGHCTTSPSSRPRKPVLSIPMNEAKASSQILQKALQSDKMKPGQAPSPVTDATALESATLVLATPPATSPTENLESVVQKIPASSGSANIDMSNGDAPDVAKCKEESVATLDATPKVKREKEERKEVDDEAEPALEKNAESDGTLAQALNHESAPGNSRKSETEPGDAGDKDVEIIAAPRQGSGSSPDDAMIVDSSPCKQLKREHELSQVAGGSHPSTTPGTVVTSEWLLEKLNTLGPSTLSSDRAAIIQELHEMEAGLARLPRTTLDHLPMHLRRNGPAERLQLVEKLIGPQLLQIPGRAWRAYKSKLLRLCASPGVHNMDFRQRLEKVKEVVYLPEEVELLRRGNAERMGCAVRVCATVTEILGPEEEQVPEEMPAWVAAQLQEVVWKAKVTTAWRKYWPDPEEMVID</sequence>
<protein>
    <submittedName>
        <fullName evidence="2">Uncharacterized protein</fullName>
    </submittedName>
</protein>
<feature type="region of interest" description="Disordered" evidence="1">
    <location>
        <begin position="102"/>
        <end position="188"/>
    </location>
</feature>
<dbReference type="Proteomes" id="UP000076863">
    <property type="component" value="Unassembled WGS sequence"/>
</dbReference>
<dbReference type="AlphaFoldDB" id="A0A167ICN7"/>
<organism evidence="2 3">
    <name type="scientific">Beauveria brongniartii RCEF 3172</name>
    <dbReference type="NCBI Taxonomy" id="1081107"/>
    <lineage>
        <taxon>Eukaryota</taxon>
        <taxon>Fungi</taxon>
        <taxon>Dikarya</taxon>
        <taxon>Ascomycota</taxon>
        <taxon>Pezizomycotina</taxon>
        <taxon>Sordariomycetes</taxon>
        <taxon>Hypocreomycetidae</taxon>
        <taxon>Hypocreales</taxon>
        <taxon>Cordycipitaceae</taxon>
        <taxon>Beauveria</taxon>
        <taxon>Beauveria brongniartii</taxon>
    </lineage>
</organism>
<dbReference type="OrthoDB" id="4868006at2759"/>
<feature type="compositionally biased region" description="Basic and acidic residues" evidence="1">
    <location>
        <begin position="177"/>
        <end position="188"/>
    </location>
</feature>
<name>A0A167ICN7_9HYPO</name>
<comment type="caution">
    <text evidence="2">The sequence shown here is derived from an EMBL/GenBank/DDBJ whole genome shotgun (WGS) entry which is preliminary data.</text>
</comment>
<accession>A0A167ICN7</accession>
<feature type="compositionally biased region" description="Basic and acidic residues" evidence="1">
    <location>
        <begin position="133"/>
        <end position="145"/>
    </location>
</feature>
<gene>
    <name evidence="2" type="ORF">BBO_01971</name>
</gene>